<reference evidence="3" key="1">
    <citation type="submission" date="2024-06" db="EMBL/GenBank/DDBJ databases">
        <authorList>
            <person name="Ryan C."/>
        </authorList>
    </citation>
    <scope>NUCLEOTIDE SEQUENCE [LARGE SCALE GENOMIC DNA]</scope>
</reference>
<keyword evidence="3" id="KW-1185">Reference proteome</keyword>
<feature type="region of interest" description="Disordered" evidence="1">
    <location>
        <begin position="1"/>
        <end position="96"/>
    </location>
</feature>
<gene>
    <name evidence="2" type="ORF">URODEC1_LOCUS81754</name>
</gene>
<name>A0ABC9D5A0_9POAL</name>
<accession>A0ABC9D5A0</accession>
<proteinExistence type="predicted"/>
<reference evidence="2 3" key="2">
    <citation type="submission" date="2024-10" db="EMBL/GenBank/DDBJ databases">
        <authorList>
            <person name="Ryan C."/>
        </authorList>
    </citation>
    <scope>NUCLEOTIDE SEQUENCE [LARGE SCALE GENOMIC DNA]</scope>
</reference>
<evidence type="ECO:0000313" key="2">
    <source>
        <dbReference type="EMBL" id="CAL5031561.1"/>
    </source>
</evidence>
<dbReference type="EMBL" id="OZ075141">
    <property type="protein sequence ID" value="CAL5031561.1"/>
    <property type="molecule type" value="Genomic_DNA"/>
</dbReference>
<protein>
    <submittedName>
        <fullName evidence="2">Uncharacterized protein</fullName>
    </submittedName>
</protein>
<sequence length="194" mass="20677">MRKEIIIRMQPDSDKGCRSNKALKVAASVSVGDRGRQRQGPAAGDRRRRGRGRADQEAEEGGRGRRHRRAADPAAAAGRGHGHSRHAAPYQRWPGEQSRKAVIGYYHRTPSPGYYQPYAPSPVAAAHGGYGYGYAGGSLYARDVARSHPANYSPMIARHDLRVVGRAAQTAAAAAGGEGRDQHGGGGPNCCSIL</sequence>
<evidence type="ECO:0000313" key="3">
    <source>
        <dbReference type="Proteomes" id="UP001497457"/>
    </source>
</evidence>
<dbReference type="Proteomes" id="UP001497457">
    <property type="component" value="Chromosome 31b"/>
</dbReference>
<feature type="compositionally biased region" description="Basic and acidic residues" evidence="1">
    <location>
        <begin position="1"/>
        <end position="17"/>
    </location>
</feature>
<feature type="compositionally biased region" description="Basic and acidic residues" evidence="1">
    <location>
        <begin position="52"/>
        <end position="63"/>
    </location>
</feature>
<evidence type="ECO:0000256" key="1">
    <source>
        <dbReference type="SAM" id="MobiDB-lite"/>
    </source>
</evidence>
<dbReference type="AlphaFoldDB" id="A0ABC9D5A0"/>
<organism evidence="2 3">
    <name type="scientific">Urochloa decumbens</name>
    <dbReference type="NCBI Taxonomy" id="240449"/>
    <lineage>
        <taxon>Eukaryota</taxon>
        <taxon>Viridiplantae</taxon>
        <taxon>Streptophyta</taxon>
        <taxon>Embryophyta</taxon>
        <taxon>Tracheophyta</taxon>
        <taxon>Spermatophyta</taxon>
        <taxon>Magnoliopsida</taxon>
        <taxon>Liliopsida</taxon>
        <taxon>Poales</taxon>
        <taxon>Poaceae</taxon>
        <taxon>PACMAD clade</taxon>
        <taxon>Panicoideae</taxon>
        <taxon>Panicodae</taxon>
        <taxon>Paniceae</taxon>
        <taxon>Melinidinae</taxon>
        <taxon>Urochloa</taxon>
    </lineage>
</organism>